<feature type="region of interest" description="Disordered" evidence="1">
    <location>
        <begin position="52"/>
        <end position="93"/>
    </location>
</feature>
<gene>
    <name evidence="2" type="ORF">NPIL_35311</name>
</gene>
<accession>A0A8X6UC66</accession>
<organism evidence="2 3">
    <name type="scientific">Nephila pilipes</name>
    <name type="common">Giant wood spider</name>
    <name type="synonym">Nephila maculata</name>
    <dbReference type="NCBI Taxonomy" id="299642"/>
    <lineage>
        <taxon>Eukaryota</taxon>
        <taxon>Metazoa</taxon>
        <taxon>Ecdysozoa</taxon>
        <taxon>Arthropoda</taxon>
        <taxon>Chelicerata</taxon>
        <taxon>Arachnida</taxon>
        <taxon>Araneae</taxon>
        <taxon>Araneomorphae</taxon>
        <taxon>Entelegynae</taxon>
        <taxon>Araneoidea</taxon>
        <taxon>Nephilidae</taxon>
        <taxon>Nephila</taxon>
    </lineage>
</organism>
<proteinExistence type="predicted"/>
<dbReference type="Proteomes" id="UP000887013">
    <property type="component" value="Unassembled WGS sequence"/>
</dbReference>
<dbReference type="EMBL" id="BMAW01027575">
    <property type="protein sequence ID" value="GFU02788.1"/>
    <property type="molecule type" value="Genomic_DNA"/>
</dbReference>
<dbReference type="AlphaFoldDB" id="A0A8X6UC66"/>
<comment type="caution">
    <text evidence="2">The sequence shown here is derived from an EMBL/GenBank/DDBJ whole genome shotgun (WGS) entry which is preliminary data.</text>
</comment>
<keyword evidence="3" id="KW-1185">Reference proteome</keyword>
<evidence type="ECO:0000313" key="2">
    <source>
        <dbReference type="EMBL" id="GFU02788.1"/>
    </source>
</evidence>
<protein>
    <submittedName>
        <fullName evidence="2">Uncharacterized protein</fullName>
    </submittedName>
</protein>
<evidence type="ECO:0000313" key="3">
    <source>
        <dbReference type="Proteomes" id="UP000887013"/>
    </source>
</evidence>
<name>A0A8X6UC66_NEPPI</name>
<reference evidence="2" key="1">
    <citation type="submission" date="2020-08" db="EMBL/GenBank/DDBJ databases">
        <title>Multicomponent nature underlies the extraordinary mechanical properties of spider dragline silk.</title>
        <authorList>
            <person name="Kono N."/>
            <person name="Nakamura H."/>
            <person name="Mori M."/>
            <person name="Yoshida Y."/>
            <person name="Ohtoshi R."/>
            <person name="Malay A.D."/>
            <person name="Moran D.A.P."/>
            <person name="Tomita M."/>
            <person name="Numata K."/>
            <person name="Arakawa K."/>
        </authorList>
    </citation>
    <scope>NUCLEOTIDE SEQUENCE</scope>
</reference>
<sequence length="93" mass="10517">MRQEKVVRLPSTLGLRVRCTSFLFLKKGDYSNMFVNNASVITGGTSRSVLFQKNGKKKKETPVAGGHSESNELRMESTRNCQVLSRRRINNLN</sequence>
<evidence type="ECO:0000256" key="1">
    <source>
        <dbReference type="SAM" id="MobiDB-lite"/>
    </source>
</evidence>